<gene>
    <name evidence="1" type="ORF">GCM10023185_19710</name>
</gene>
<comment type="caution">
    <text evidence="1">The sequence shown here is derived from an EMBL/GenBank/DDBJ whole genome shotgun (WGS) entry which is preliminary data.</text>
</comment>
<dbReference type="EMBL" id="BAABGZ010000019">
    <property type="protein sequence ID" value="GAA4356160.1"/>
    <property type="molecule type" value="Genomic_DNA"/>
</dbReference>
<dbReference type="RefSeq" id="WP_345235863.1">
    <property type="nucleotide sequence ID" value="NZ_BAABGZ010000019.1"/>
</dbReference>
<evidence type="ECO:0008006" key="3">
    <source>
        <dbReference type="Google" id="ProtNLM"/>
    </source>
</evidence>
<reference evidence="2" key="1">
    <citation type="journal article" date="2019" name="Int. J. Syst. Evol. Microbiol.">
        <title>The Global Catalogue of Microorganisms (GCM) 10K type strain sequencing project: providing services to taxonomists for standard genome sequencing and annotation.</title>
        <authorList>
            <consortium name="The Broad Institute Genomics Platform"/>
            <consortium name="The Broad Institute Genome Sequencing Center for Infectious Disease"/>
            <person name="Wu L."/>
            <person name="Ma J."/>
        </authorList>
    </citation>
    <scope>NUCLEOTIDE SEQUENCE [LARGE SCALE GENOMIC DNA]</scope>
    <source>
        <strain evidence="2">JCM 17923</strain>
    </source>
</reference>
<protein>
    <recommendedName>
        <fullName evidence="3">STAS/SEC14 domain-containing protein</fullName>
    </recommendedName>
</protein>
<accession>A0ABP8ICZ7</accession>
<evidence type="ECO:0000313" key="1">
    <source>
        <dbReference type="EMBL" id="GAA4356160.1"/>
    </source>
</evidence>
<evidence type="ECO:0000313" key="2">
    <source>
        <dbReference type="Proteomes" id="UP001501153"/>
    </source>
</evidence>
<name>A0ABP8ICZ7_9BACT</name>
<proteinExistence type="predicted"/>
<dbReference type="Proteomes" id="UP001501153">
    <property type="component" value="Unassembled WGS sequence"/>
</dbReference>
<organism evidence="1 2">
    <name type="scientific">Hymenobacter saemangeumensis</name>
    <dbReference type="NCBI Taxonomy" id="1084522"/>
    <lineage>
        <taxon>Bacteria</taxon>
        <taxon>Pseudomonadati</taxon>
        <taxon>Bacteroidota</taxon>
        <taxon>Cytophagia</taxon>
        <taxon>Cytophagales</taxon>
        <taxon>Hymenobacteraceae</taxon>
        <taxon>Hymenobacter</taxon>
    </lineage>
</organism>
<keyword evidence="2" id="KW-1185">Reference proteome</keyword>
<sequence length="142" mass="16351">MLTSGLSVFFENAAGQVLEHPDGYALVRHHAGKRKADDLNTLVACTGRLLMKRSWHRVLDDQRHMAPLTPDEKQWVLEKWYTGQTDRPVYIITAVVVPDDVVARLSSRQMWNEVPPGIFEYHTFTELEEAQGFLMDLAEELW</sequence>